<gene>
    <name evidence="2" type="ORF">PS683_03158</name>
</gene>
<name>A0A5E6MTV0_PSEFL</name>
<proteinExistence type="predicted"/>
<dbReference type="Pfam" id="PF09498">
    <property type="entry name" value="DUF2388"/>
    <property type="match status" value="1"/>
</dbReference>
<evidence type="ECO:0000256" key="1">
    <source>
        <dbReference type="SAM" id="SignalP"/>
    </source>
</evidence>
<accession>A0A5E6MTV0</accession>
<dbReference type="InterPro" id="IPR012661">
    <property type="entry name" value="CHP02448"/>
</dbReference>
<evidence type="ECO:0008006" key="3">
    <source>
        <dbReference type="Google" id="ProtNLM"/>
    </source>
</evidence>
<dbReference type="AlphaFoldDB" id="A0A5E6MTV0"/>
<protein>
    <recommendedName>
        <fullName evidence="3">DUF2388 domain-containing protein</fullName>
    </recommendedName>
</protein>
<sequence length="116" mass="12141" precursor="true">MATKPLFLVLALSALTSLASAASEGMGRVDQASLMILAGPVLTTFATMGTTSHPLEMLESAKGDALAFIGSDGNIRGARFELAVRTYHASYPAPHMSDMQLAQAIAVIETHPPEGR</sequence>
<evidence type="ECO:0000313" key="2">
    <source>
        <dbReference type="EMBL" id="VVM14844.1"/>
    </source>
</evidence>
<feature type="chain" id="PRO_5030117104" description="DUF2388 domain-containing protein" evidence="1">
    <location>
        <begin position="22"/>
        <end position="116"/>
    </location>
</feature>
<reference evidence="2" key="1">
    <citation type="submission" date="2019-09" db="EMBL/GenBank/DDBJ databases">
        <authorList>
            <person name="Chandra G."/>
            <person name="Truman W A."/>
        </authorList>
    </citation>
    <scope>NUCLEOTIDE SEQUENCE</scope>
    <source>
        <strain evidence="2">PS683</strain>
    </source>
</reference>
<dbReference type="EMBL" id="LR700644">
    <property type="protein sequence ID" value="VVM14844.1"/>
    <property type="molecule type" value="Genomic_DNA"/>
</dbReference>
<keyword evidence="1" id="KW-0732">Signal</keyword>
<feature type="signal peptide" evidence="1">
    <location>
        <begin position="1"/>
        <end position="21"/>
    </location>
</feature>
<organism evidence="2">
    <name type="scientific">Pseudomonas fluorescens</name>
    <dbReference type="NCBI Taxonomy" id="294"/>
    <lineage>
        <taxon>Bacteria</taxon>
        <taxon>Pseudomonadati</taxon>
        <taxon>Pseudomonadota</taxon>
        <taxon>Gammaproteobacteria</taxon>
        <taxon>Pseudomonadales</taxon>
        <taxon>Pseudomonadaceae</taxon>
        <taxon>Pseudomonas</taxon>
    </lineage>
</organism>